<evidence type="ECO:0000313" key="1">
    <source>
        <dbReference type="EMBL" id="CEL60283.1"/>
    </source>
</evidence>
<dbReference type="AlphaFoldDB" id="A0A0B7FVL2"/>
<proteinExistence type="predicted"/>
<organism evidence="1 2">
    <name type="scientific">Thanatephorus cucumeris (strain AG1-IB / isolate 7/3/14)</name>
    <name type="common">Lettuce bottom rot fungus</name>
    <name type="synonym">Rhizoctonia solani</name>
    <dbReference type="NCBI Taxonomy" id="1108050"/>
    <lineage>
        <taxon>Eukaryota</taxon>
        <taxon>Fungi</taxon>
        <taxon>Dikarya</taxon>
        <taxon>Basidiomycota</taxon>
        <taxon>Agaricomycotina</taxon>
        <taxon>Agaricomycetes</taxon>
        <taxon>Cantharellales</taxon>
        <taxon>Ceratobasidiaceae</taxon>
        <taxon>Rhizoctonia</taxon>
        <taxon>Rhizoctonia solani AG-1</taxon>
    </lineage>
</organism>
<keyword evidence="2" id="KW-1185">Reference proteome</keyword>
<name>A0A0B7FVL2_THACB</name>
<gene>
    <name evidence="1" type="ORF">RSOLAG1IB_09507</name>
</gene>
<sequence length="580" mass="65394">MNGPLSYFSSISDELIIQILHFCTYDVILRFAATNQRHYGILSNSTSLKFHIELEANGLYVVEGSGRGSATYSHLLDELVRYRDAWLNLDLEQPVDRVSNREMLLWELREGNYVVAFTSKSDPMWGTDSWGPDSMQLTPIGSLETPEPITFPTVYNELTLDFEQELVALVRTNPDSRTSLEVRLCSTNTGLPHPLARNPIFFVQIDFQIPGPGHQTFTLEVIGDILVVRIADILEYKYEIMAWNWKSSALLCRIGSTSGLADFTLLDGAHLALLSVAAAEQGPRVITISLYSMIPHACDEIPMGPYFCATEYTCARPLLVFEFPTLDNAYQVSSRVIMRSDPIPGRATYTKSASFAHSTALTFSIIISLLRFSSPETDENSLHFRIFVNTKPLLSYLESVGQEDTRIIPWEVWGSQATRWFSCDRQTTYWVYWTSGSRFVKVNENPKSTLENLSVFDFHPPTVKRFASISVSAEQGPSHIEKMKENVLKGGGLLIPHPQISDPDINHPPLLIDTVGSDMPTVIETGFSVQVESRLPYRVATRPSSVLWREDWSIDGNHIIGMMTQVHDSYDQLTVYKLRV</sequence>
<dbReference type="Proteomes" id="UP000059188">
    <property type="component" value="Unassembled WGS sequence"/>
</dbReference>
<reference evidence="1 2" key="1">
    <citation type="submission" date="2014-11" db="EMBL/GenBank/DDBJ databases">
        <authorList>
            <person name="Wibberg Daniel"/>
        </authorList>
    </citation>
    <scope>NUCLEOTIDE SEQUENCE [LARGE SCALE GENOMIC DNA]</scope>
    <source>
        <strain evidence="1">Rhizoctonia solani AG1-IB 7/3/14</strain>
    </source>
</reference>
<protein>
    <recommendedName>
        <fullName evidence="3">F-box domain-containing protein</fullName>
    </recommendedName>
</protein>
<dbReference type="OrthoDB" id="2745718at2759"/>
<evidence type="ECO:0008006" key="3">
    <source>
        <dbReference type="Google" id="ProtNLM"/>
    </source>
</evidence>
<dbReference type="EMBL" id="LN679144">
    <property type="protein sequence ID" value="CEL60283.1"/>
    <property type="molecule type" value="Genomic_DNA"/>
</dbReference>
<evidence type="ECO:0000313" key="2">
    <source>
        <dbReference type="Proteomes" id="UP000059188"/>
    </source>
</evidence>
<accession>A0A0B7FVL2</accession>